<dbReference type="InterPro" id="IPR022159">
    <property type="entry name" value="STIP/TFIP11_N"/>
</dbReference>
<evidence type="ECO:0000313" key="10">
    <source>
        <dbReference type="Proteomes" id="UP000434172"/>
    </source>
</evidence>
<feature type="compositionally biased region" description="Basic and acidic residues" evidence="7">
    <location>
        <begin position="714"/>
        <end position="735"/>
    </location>
</feature>
<evidence type="ECO:0000256" key="6">
    <source>
        <dbReference type="ARBA" id="ARBA00023242"/>
    </source>
</evidence>
<evidence type="ECO:0000256" key="4">
    <source>
        <dbReference type="ARBA" id="ARBA00022728"/>
    </source>
</evidence>
<dbReference type="Proteomes" id="UP000434172">
    <property type="component" value="Unassembled WGS sequence"/>
</dbReference>
<dbReference type="SUPFAM" id="SSF51735">
    <property type="entry name" value="NAD(P)-binding Rossmann-fold domains"/>
    <property type="match status" value="1"/>
</dbReference>
<comment type="caution">
    <text evidence="9">The sequence shown here is derived from an EMBL/GenBank/DDBJ whole genome shotgun (WGS) entry which is preliminary data.</text>
</comment>
<feature type="compositionally biased region" description="Basic residues" evidence="7">
    <location>
        <begin position="745"/>
        <end position="754"/>
    </location>
</feature>
<organism evidence="9 10">
    <name type="scientific">Colletotrichum asianum</name>
    <dbReference type="NCBI Taxonomy" id="702518"/>
    <lineage>
        <taxon>Eukaryota</taxon>
        <taxon>Fungi</taxon>
        <taxon>Dikarya</taxon>
        <taxon>Ascomycota</taxon>
        <taxon>Pezizomycotina</taxon>
        <taxon>Sordariomycetes</taxon>
        <taxon>Hypocreomycetidae</taxon>
        <taxon>Glomerellales</taxon>
        <taxon>Glomerellaceae</taxon>
        <taxon>Colletotrichum</taxon>
        <taxon>Colletotrichum gloeosporioides species complex</taxon>
    </lineage>
</organism>
<keyword evidence="10" id="KW-1185">Reference proteome</keyword>
<evidence type="ECO:0000313" key="9">
    <source>
        <dbReference type="EMBL" id="KAF0316787.1"/>
    </source>
</evidence>
<keyword evidence="4" id="KW-0747">Spliceosome</keyword>
<dbReference type="PANTHER" id="PTHR23329:SF1">
    <property type="entry name" value="TUFTELIN-INTERACTING PROTEIN 11"/>
    <property type="match status" value="1"/>
</dbReference>
<dbReference type="Gene3D" id="3.40.50.720">
    <property type="entry name" value="NAD(P)-binding Rossmann-like Domain"/>
    <property type="match status" value="1"/>
</dbReference>
<dbReference type="InterPro" id="IPR045211">
    <property type="entry name" value="TFP11/STIP/Ntr1"/>
</dbReference>
<feature type="region of interest" description="Disordered" evidence="7">
    <location>
        <begin position="469"/>
        <end position="673"/>
    </location>
</feature>
<protein>
    <submittedName>
        <fullName evidence="9">G-patch domain-containing protein</fullName>
    </submittedName>
</protein>
<accession>A0A8H3W1X6</accession>
<keyword evidence="5" id="KW-0508">mRNA splicing</keyword>
<feature type="domain" description="G-patch" evidence="8">
    <location>
        <begin position="670"/>
        <end position="716"/>
    </location>
</feature>
<dbReference type="PANTHER" id="PTHR23329">
    <property type="entry name" value="TUFTELIN-INTERACTING PROTEIN 11-RELATED"/>
    <property type="match status" value="1"/>
</dbReference>
<proteinExistence type="inferred from homology"/>
<comment type="subcellular location">
    <subcellularLocation>
        <location evidence="1">Nucleus</location>
    </subcellularLocation>
</comment>
<name>A0A8H3W1X6_9PEZI</name>
<evidence type="ECO:0000256" key="7">
    <source>
        <dbReference type="SAM" id="MobiDB-lite"/>
    </source>
</evidence>
<feature type="compositionally biased region" description="Acidic residues" evidence="7">
    <location>
        <begin position="565"/>
        <end position="579"/>
    </location>
</feature>
<dbReference type="OrthoDB" id="4822at2759"/>
<dbReference type="InterPro" id="IPR022783">
    <property type="entry name" value="GCFC_dom"/>
</dbReference>
<sequence length="1238" mass="138473">MAKLNTLPQGSTVLVTGANGYIGSHIANTILEQGYRVRGTVRSPKPWLDELFQSKYGKDKYESITLSNFEDEEALAKAFDGVSAVAHVASDVSFSKDPNAVIPWVVRATETVLAAAAKFPAIKRVVLTSSSSAVIIPETNKPGVRVDENTWNDSAVKSAWDPNLAEDKKPYYIYAASKTEGERAAWKWVEKNKPGYVFSTVLPNCNWGEILHPEIYGSTMGWVRDVLKGDHKAFALYVPQYFVDVVDTARLHAIALLGDNVESQRIFGFAEEVNRSDVFKTLRAVRPDNEYIPEPDENEGHDLTEVVPAKKAEQLLKDYYGRGWTGAAFILITQYKMAESAQNKSLGPEALESHDEDQRFANRFNQALRDFNHTVPLSLLAWNVTMIAGFDRVDANWQALMVFGFLVLLRVIVGDLGKLLTRLRRKFWAWLTGWIVFNLSSIDEKIRRSTSMASFPTFDPSRLTKKAAAHYSSESEEDDDDFLAPVADPSQDDFSDLNPRKRRRVGDTKERAALGIFASDSEDDGPGRRWKKKSLRDKGMSFVSTGATTLDEDDDVNDANSKEYSDDDEDDNDDDDDEGTGGVGLGFGGAQRGLGFMSASKKDSDDEEAAPARSFAKTRFDGKNPLGRGFVPSSANVPVLNPDVADTPSMPKMARPSAFGANGAKGKPNPKSFGARMMAKMGYKEGEGLGADGKGRSVIIEAHLRPQGVGLGAVKEKSEHERKEEKRQAKLRGETVIDSDEEEKKRKRERKKKVASAGDSSASTPKRQKPKYMTAEELRKSAPGLHIPEAFAPILDMTGPGNKLLTTSSGLLTPTSAAVVESPEVAAARKLVKRAHADLAAFSEEWRNLEERKTWVDLELREREQEMADLASDLGRLQLFSNIVTNELPAATEWSDVIRCLNKAVEQIGSTTGEIADLAVAAIHPFLRDPDWDLLEEPARFATELKGLESLLKKSGEGDKSVDKWDSTGLSNTDLYRQHQKATTPYESMMYKLWYTRAMSAIRDWDVFNPTPLLAVLEAWNDLLPPFVRAQFLDGVVRKLETAVAEWNPKKKRQSHKLPHLWLFPWLQYLPSYHLDPKGTGLVAEVRRKYRQLIEVWEFDRGVIPGLEKWREVLGDQWRPLIMGHVLPAMGRYLRKNFRIDPSDQEPYLPMLEGVLKWSDILTPKVLGGVIVAEVLPLWHDKLSEWLGLEEASFEEIAAWLEWWRDSVFPENIKNLKSVQAEFNKGFATIEKALEGML</sequence>
<dbReference type="GO" id="GO:0071008">
    <property type="term" value="C:U2-type post-mRNA release spliceosomal complex"/>
    <property type="evidence" value="ECO:0007669"/>
    <property type="project" value="TreeGrafter"/>
</dbReference>
<dbReference type="InterPro" id="IPR036291">
    <property type="entry name" value="NAD(P)-bd_dom_sf"/>
</dbReference>
<comment type="similarity">
    <text evidence="2">Belongs to the TFP11/STIP family.</text>
</comment>
<dbReference type="Pfam" id="PF07842">
    <property type="entry name" value="GCFC"/>
    <property type="match status" value="1"/>
</dbReference>
<gene>
    <name evidence="9" type="ORF">GQ607_015989</name>
</gene>
<evidence type="ECO:0000259" key="8">
    <source>
        <dbReference type="PROSITE" id="PS50174"/>
    </source>
</evidence>
<dbReference type="Pfam" id="PF01585">
    <property type="entry name" value="G-patch"/>
    <property type="match status" value="1"/>
</dbReference>
<reference evidence="9 10" key="1">
    <citation type="submission" date="2019-12" db="EMBL/GenBank/DDBJ databases">
        <title>A genome sequence resource for the geographically widespread anthracnose pathogen Colletotrichum asianum.</title>
        <authorList>
            <person name="Meng Y."/>
        </authorList>
    </citation>
    <scope>NUCLEOTIDE SEQUENCE [LARGE SCALE GENOMIC DNA]</scope>
    <source>
        <strain evidence="9 10">ICMP 18580</strain>
    </source>
</reference>
<dbReference type="GO" id="GO:0003676">
    <property type="term" value="F:nucleic acid binding"/>
    <property type="evidence" value="ECO:0007669"/>
    <property type="project" value="InterPro"/>
</dbReference>
<dbReference type="Pfam" id="PF01370">
    <property type="entry name" value="Epimerase"/>
    <property type="match status" value="1"/>
</dbReference>
<dbReference type="SMART" id="SM00443">
    <property type="entry name" value="G_patch"/>
    <property type="match status" value="1"/>
</dbReference>
<evidence type="ECO:0000256" key="5">
    <source>
        <dbReference type="ARBA" id="ARBA00023187"/>
    </source>
</evidence>
<keyword evidence="3" id="KW-0507">mRNA processing</keyword>
<dbReference type="GO" id="GO:0000390">
    <property type="term" value="P:spliceosomal complex disassembly"/>
    <property type="evidence" value="ECO:0007669"/>
    <property type="project" value="InterPro"/>
</dbReference>
<dbReference type="InterPro" id="IPR000467">
    <property type="entry name" value="G_patch_dom"/>
</dbReference>
<evidence type="ECO:0000256" key="3">
    <source>
        <dbReference type="ARBA" id="ARBA00022664"/>
    </source>
</evidence>
<feature type="region of interest" description="Disordered" evidence="7">
    <location>
        <begin position="707"/>
        <end position="773"/>
    </location>
</feature>
<keyword evidence="6" id="KW-0539">Nucleus</keyword>
<evidence type="ECO:0000256" key="2">
    <source>
        <dbReference type="ARBA" id="ARBA00010900"/>
    </source>
</evidence>
<dbReference type="PROSITE" id="PS50174">
    <property type="entry name" value="G_PATCH"/>
    <property type="match status" value="1"/>
</dbReference>
<feature type="compositionally biased region" description="Gly residues" evidence="7">
    <location>
        <begin position="580"/>
        <end position="592"/>
    </location>
</feature>
<dbReference type="EMBL" id="WOWK01000148">
    <property type="protein sequence ID" value="KAF0316787.1"/>
    <property type="molecule type" value="Genomic_DNA"/>
</dbReference>
<dbReference type="AlphaFoldDB" id="A0A8H3W1X6"/>
<dbReference type="InterPro" id="IPR001509">
    <property type="entry name" value="Epimerase_deHydtase"/>
</dbReference>
<dbReference type="Pfam" id="PF12457">
    <property type="entry name" value="TIP_N"/>
    <property type="match status" value="1"/>
</dbReference>
<evidence type="ECO:0000256" key="1">
    <source>
        <dbReference type="ARBA" id="ARBA00004123"/>
    </source>
</evidence>